<sequence length="518" mass="58107">MPIHGQMGGVIIMPEYDTTDSDELPSGAEASDELSSESGEFDALTPLEKIQKADKKLLRIERRYDKVMKGTAAATDLERFVVEARGLNVLVRSLIRDADGLLTRIGSVDAPGREIAAQIEALKATRTRLNLRQKIGTVQQERKQIEIRKLPGGNDRKVPFKERFVSKQAKVVKTRPFEFEPDNGLNQPGINWIPIDHLGGGGNAAALWIAVDGNSEIRARVIPKTPVAVPLEWHCHEKAQDAPGATNFVKALRYEMDLENFQYRLYTGYCAYGDLNNIIDQAHGRHIIPIPWIMSVFEALVKCGLVMEHGSSSERNVEGWMEIVHRDLKPRNIFLDVEQETWPLYPQAMLGDFGIAIETCPGDAVNPVMWNTGRGTPGFLAPEHSRFQDKKTREPGVGAILASLIYSKGQPSQPSYLRRGNHKYSFLKSDDGPHQQFPFLMDLVDQCLEFDPARRPTFAELDAKLQEYFEGQDDGTSIQQDVRKARRGEESESLNHPSINLKVSDPYKLGMAYVMNLD</sequence>
<keyword evidence="5" id="KW-0067">ATP-binding</keyword>
<evidence type="ECO:0000313" key="9">
    <source>
        <dbReference type="Proteomes" id="UP001271007"/>
    </source>
</evidence>
<accession>A0AAJ0D8R3</accession>
<evidence type="ECO:0000256" key="3">
    <source>
        <dbReference type="ARBA" id="ARBA00022741"/>
    </source>
</evidence>
<dbReference type="AlphaFoldDB" id="A0AAJ0D8R3"/>
<evidence type="ECO:0000256" key="6">
    <source>
        <dbReference type="SAM" id="MobiDB-lite"/>
    </source>
</evidence>
<dbReference type="Pfam" id="PF00069">
    <property type="entry name" value="Pkinase"/>
    <property type="match status" value="1"/>
</dbReference>
<dbReference type="GO" id="GO:0005524">
    <property type="term" value="F:ATP binding"/>
    <property type="evidence" value="ECO:0007669"/>
    <property type="project" value="UniProtKB-KW"/>
</dbReference>
<dbReference type="PROSITE" id="PS50011">
    <property type="entry name" value="PROTEIN_KINASE_DOM"/>
    <property type="match status" value="1"/>
</dbReference>
<name>A0AAJ0D8R3_9PEZI</name>
<proteinExistence type="predicted"/>
<dbReference type="EMBL" id="JAWDJX010000041">
    <property type="protein sequence ID" value="KAK3049216.1"/>
    <property type="molecule type" value="Genomic_DNA"/>
</dbReference>
<evidence type="ECO:0000256" key="2">
    <source>
        <dbReference type="ARBA" id="ARBA00022679"/>
    </source>
</evidence>
<dbReference type="InterPro" id="IPR008271">
    <property type="entry name" value="Ser/Thr_kinase_AS"/>
</dbReference>
<dbReference type="PANTHER" id="PTHR43671:SF13">
    <property type="entry name" value="SERINE_THREONINE-PROTEIN KINASE NEK2"/>
    <property type="match status" value="1"/>
</dbReference>
<dbReference type="EC" id="2.7.11.1" evidence="1"/>
<dbReference type="InterPro" id="IPR011009">
    <property type="entry name" value="Kinase-like_dom_sf"/>
</dbReference>
<evidence type="ECO:0000256" key="4">
    <source>
        <dbReference type="ARBA" id="ARBA00022777"/>
    </source>
</evidence>
<reference evidence="8" key="1">
    <citation type="submission" date="2023-04" db="EMBL/GenBank/DDBJ databases">
        <title>Black Yeasts Isolated from many extreme environments.</title>
        <authorList>
            <person name="Coleine C."/>
            <person name="Stajich J.E."/>
            <person name="Selbmann L."/>
        </authorList>
    </citation>
    <scope>NUCLEOTIDE SEQUENCE</scope>
    <source>
        <strain evidence="8">CCFEE 5312</strain>
    </source>
</reference>
<keyword evidence="9" id="KW-1185">Reference proteome</keyword>
<keyword evidence="3" id="KW-0547">Nucleotide-binding</keyword>
<dbReference type="PROSITE" id="PS00108">
    <property type="entry name" value="PROTEIN_KINASE_ST"/>
    <property type="match status" value="1"/>
</dbReference>
<dbReference type="SMART" id="SM00220">
    <property type="entry name" value="S_TKc"/>
    <property type="match status" value="1"/>
</dbReference>
<evidence type="ECO:0000313" key="8">
    <source>
        <dbReference type="EMBL" id="KAK3049216.1"/>
    </source>
</evidence>
<dbReference type="InterPro" id="IPR050660">
    <property type="entry name" value="NEK_Ser/Thr_kinase"/>
</dbReference>
<dbReference type="Proteomes" id="UP001271007">
    <property type="component" value="Unassembled WGS sequence"/>
</dbReference>
<feature type="compositionally biased region" description="Basic and acidic residues" evidence="6">
    <location>
        <begin position="481"/>
        <end position="490"/>
    </location>
</feature>
<keyword evidence="4" id="KW-0418">Kinase</keyword>
<feature type="domain" description="Protein kinase" evidence="7">
    <location>
        <begin position="192"/>
        <end position="469"/>
    </location>
</feature>
<evidence type="ECO:0000256" key="5">
    <source>
        <dbReference type="ARBA" id="ARBA00022840"/>
    </source>
</evidence>
<evidence type="ECO:0000256" key="1">
    <source>
        <dbReference type="ARBA" id="ARBA00012513"/>
    </source>
</evidence>
<protein>
    <recommendedName>
        <fullName evidence="1">non-specific serine/threonine protein kinase</fullName>
        <ecNumber evidence="1">2.7.11.1</ecNumber>
    </recommendedName>
</protein>
<dbReference type="Gene3D" id="1.10.510.10">
    <property type="entry name" value="Transferase(Phosphotransferase) domain 1"/>
    <property type="match status" value="1"/>
</dbReference>
<gene>
    <name evidence="8" type="ORF">LTR09_009394</name>
</gene>
<evidence type="ECO:0000259" key="7">
    <source>
        <dbReference type="PROSITE" id="PS50011"/>
    </source>
</evidence>
<dbReference type="InterPro" id="IPR000719">
    <property type="entry name" value="Prot_kinase_dom"/>
</dbReference>
<dbReference type="SUPFAM" id="SSF56112">
    <property type="entry name" value="Protein kinase-like (PK-like)"/>
    <property type="match status" value="1"/>
</dbReference>
<keyword evidence="2" id="KW-0808">Transferase</keyword>
<organism evidence="8 9">
    <name type="scientific">Extremus antarcticus</name>
    <dbReference type="NCBI Taxonomy" id="702011"/>
    <lineage>
        <taxon>Eukaryota</taxon>
        <taxon>Fungi</taxon>
        <taxon>Dikarya</taxon>
        <taxon>Ascomycota</taxon>
        <taxon>Pezizomycotina</taxon>
        <taxon>Dothideomycetes</taxon>
        <taxon>Dothideomycetidae</taxon>
        <taxon>Mycosphaerellales</taxon>
        <taxon>Extremaceae</taxon>
        <taxon>Extremus</taxon>
    </lineage>
</organism>
<feature type="region of interest" description="Disordered" evidence="6">
    <location>
        <begin position="470"/>
        <end position="497"/>
    </location>
</feature>
<comment type="caution">
    <text evidence="8">The sequence shown here is derived from an EMBL/GenBank/DDBJ whole genome shotgun (WGS) entry which is preliminary data.</text>
</comment>
<feature type="region of interest" description="Disordered" evidence="6">
    <location>
        <begin position="17"/>
        <end position="41"/>
    </location>
</feature>
<dbReference type="PANTHER" id="PTHR43671">
    <property type="entry name" value="SERINE/THREONINE-PROTEIN KINASE NEK"/>
    <property type="match status" value="1"/>
</dbReference>
<dbReference type="GO" id="GO:0004674">
    <property type="term" value="F:protein serine/threonine kinase activity"/>
    <property type="evidence" value="ECO:0007669"/>
    <property type="project" value="UniProtKB-EC"/>
</dbReference>